<dbReference type="Proteomes" id="UP000002640">
    <property type="component" value="Unassembled WGS sequence"/>
</dbReference>
<dbReference type="KEGG" id="psoj:PHYSODRAFT_330121"/>
<reference evidence="1 2" key="1">
    <citation type="journal article" date="2006" name="Science">
        <title>Phytophthora genome sequences uncover evolutionary origins and mechanisms of pathogenesis.</title>
        <authorList>
            <person name="Tyler B.M."/>
            <person name="Tripathy S."/>
            <person name="Zhang X."/>
            <person name="Dehal P."/>
            <person name="Jiang R.H."/>
            <person name="Aerts A."/>
            <person name="Arredondo F.D."/>
            <person name="Baxter L."/>
            <person name="Bensasson D."/>
            <person name="Beynon J.L."/>
            <person name="Chapman J."/>
            <person name="Damasceno C.M."/>
            <person name="Dorrance A.E."/>
            <person name="Dou D."/>
            <person name="Dickerman A.W."/>
            <person name="Dubchak I.L."/>
            <person name="Garbelotto M."/>
            <person name="Gijzen M."/>
            <person name="Gordon S.G."/>
            <person name="Govers F."/>
            <person name="Grunwald N.J."/>
            <person name="Huang W."/>
            <person name="Ivors K.L."/>
            <person name="Jones R.W."/>
            <person name="Kamoun S."/>
            <person name="Krampis K."/>
            <person name="Lamour K.H."/>
            <person name="Lee M.K."/>
            <person name="McDonald W.H."/>
            <person name="Medina M."/>
            <person name="Meijer H.J."/>
            <person name="Nordberg E.K."/>
            <person name="Maclean D.J."/>
            <person name="Ospina-Giraldo M.D."/>
            <person name="Morris P.F."/>
            <person name="Phuntumart V."/>
            <person name="Putnam N.H."/>
            <person name="Rash S."/>
            <person name="Rose J.K."/>
            <person name="Sakihama Y."/>
            <person name="Salamov A.A."/>
            <person name="Savidor A."/>
            <person name="Scheuring C.F."/>
            <person name="Smith B.M."/>
            <person name="Sobral B.W."/>
            <person name="Terry A."/>
            <person name="Torto-Alalibo T.A."/>
            <person name="Win J."/>
            <person name="Xu Z."/>
            <person name="Zhang H."/>
            <person name="Grigoriev I.V."/>
            <person name="Rokhsar D.S."/>
            <person name="Boore J.L."/>
        </authorList>
    </citation>
    <scope>NUCLEOTIDE SEQUENCE [LARGE SCALE GENOMIC DNA]</scope>
    <source>
        <strain evidence="1 2">P6497</strain>
    </source>
</reference>
<sequence length="54" mass="6058">MAPPPEEGMTFHDGSAAVEAIQDYALSIKKRLYQRKNSNAWYISSLDLGHMNCT</sequence>
<dbReference type="RefSeq" id="XP_009525010.1">
    <property type="nucleotide sequence ID" value="XM_009526715.1"/>
</dbReference>
<organism evidence="1 2">
    <name type="scientific">Phytophthora sojae (strain P6497)</name>
    <name type="common">Soybean stem and root rot agent</name>
    <name type="synonym">Phytophthora megasperma f. sp. glycines</name>
    <dbReference type="NCBI Taxonomy" id="1094619"/>
    <lineage>
        <taxon>Eukaryota</taxon>
        <taxon>Sar</taxon>
        <taxon>Stramenopiles</taxon>
        <taxon>Oomycota</taxon>
        <taxon>Peronosporomycetes</taxon>
        <taxon>Peronosporales</taxon>
        <taxon>Peronosporaceae</taxon>
        <taxon>Phytophthora</taxon>
    </lineage>
</organism>
<dbReference type="AlphaFoldDB" id="G4Z4W4"/>
<accession>G4Z4W4</accession>
<dbReference type="GeneID" id="20646058"/>
<dbReference type="EMBL" id="JH159153">
    <property type="protein sequence ID" value="EGZ22293.1"/>
    <property type="molecule type" value="Genomic_DNA"/>
</dbReference>
<protein>
    <submittedName>
        <fullName evidence="1">Uncharacterized protein</fullName>
    </submittedName>
</protein>
<proteinExistence type="predicted"/>
<name>G4Z4W4_PHYSP</name>
<dbReference type="InParanoid" id="G4Z4W4"/>
<evidence type="ECO:0000313" key="1">
    <source>
        <dbReference type="EMBL" id="EGZ22293.1"/>
    </source>
</evidence>
<keyword evidence="2" id="KW-1185">Reference proteome</keyword>
<gene>
    <name evidence="1" type="ORF">PHYSODRAFT_330121</name>
</gene>
<evidence type="ECO:0000313" key="2">
    <source>
        <dbReference type="Proteomes" id="UP000002640"/>
    </source>
</evidence>